<dbReference type="Proteomes" id="UP000268093">
    <property type="component" value="Unassembled WGS sequence"/>
</dbReference>
<evidence type="ECO:0000313" key="4">
    <source>
        <dbReference type="EMBL" id="RUP44310.1"/>
    </source>
</evidence>
<name>A0A433D0F4_9FUNG</name>
<dbReference type="InterPro" id="IPR036388">
    <property type="entry name" value="WH-like_DNA-bd_sf"/>
</dbReference>
<dbReference type="PANTHER" id="PTHR12732:SF0">
    <property type="entry name" value="PCI DOMAIN-CONTAINING PROTEIN 2"/>
    <property type="match status" value="1"/>
</dbReference>
<comment type="similarity">
    <text evidence="1">Belongs to the CSN12 family.</text>
</comment>
<dbReference type="EMBL" id="RBNI01009164">
    <property type="protein sequence ID" value="RUP44310.1"/>
    <property type="molecule type" value="Genomic_DNA"/>
</dbReference>
<dbReference type="Pfam" id="PF01399">
    <property type="entry name" value="PCI"/>
    <property type="match status" value="1"/>
</dbReference>
<proteinExistence type="inferred from homology"/>
<evidence type="ECO:0000259" key="3">
    <source>
        <dbReference type="PROSITE" id="PS50250"/>
    </source>
</evidence>
<dbReference type="GO" id="GO:0006368">
    <property type="term" value="P:transcription elongation by RNA polymerase II"/>
    <property type="evidence" value="ECO:0007669"/>
    <property type="project" value="TreeGrafter"/>
</dbReference>
<dbReference type="Gene3D" id="1.10.10.10">
    <property type="entry name" value="Winged helix-like DNA-binding domain superfamily/Winged helix DNA-binding domain"/>
    <property type="match status" value="1"/>
</dbReference>
<sequence>MDLSRYLSQVQAFLNKENGLRLADLLYIRGGHAHHLLDTALEYRPDDLERECRDKIDQQLWDDITLLHIRVLISRGLNDYPSAYTEQAALVQSFLRTFPTLTRWSLPILYTIHNDLWLLANEADEQLKIKGEKGGKLEDAARNINKAFTACITDRGPLSTSRKWGTYYIINLLFKTYFRLKQQNLCKNVLRAVRASDLPGVEQFPKSHRVTYRYYLGVLNFLEEDYKKAEAELMVAFKECHSRAKKNKEQILHFLLPTLLVRGVLPSRALLDRFPRLGTLYDPLVLAARAGNVKEFDRGLARAERPLVARGTYLTVERARVVVVRVLFRKVFNLMDRTTKLPVSVFQQALAFVGMNIDLAEVECMLANMIYKGYIKGYLSHEKLFLVLSSKDPFPSFKEVNGLG</sequence>
<organism evidence="4 5">
    <name type="scientific">Jimgerdemannia flammicorona</name>
    <dbReference type="NCBI Taxonomy" id="994334"/>
    <lineage>
        <taxon>Eukaryota</taxon>
        <taxon>Fungi</taxon>
        <taxon>Fungi incertae sedis</taxon>
        <taxon>Mucoromycota</taxon>
        <taxon>Mucoromycotina</taxon>
        <taxon>Endogonomycetes</taxon>
        <taxon>Endogonales</taxon>
        <taxon>Endogonaceae</taxon>
        <taxon>Jimgerdemannia</taxon>
    </lineage>
</organism>
<dbReference type="GO" id="GO:0003723">
    <property type="term" value="F:RNA binding"/>
    <property type="evidence" value="ECO:0007669"/>
    <property type="project" value="InterPro"/>
</dbReference>
<evidence type="ECO:0000256" key="2">
    <source>
        <dbReference type="ARBA" id="ARBA00073854"/>
    </source>
</evidence>
<comment type="caution">
    <text evidence="4">The sequence shown here is derived from an EMBL/GenBank/DDBJ whole genome shotgun (WGS) entry which is preliminary data.</text>
</comment>
<dbReference type="AlphaFoldDB" id="A0A433D0F4"/>
<protein>
    <recommendedName>
        <fullName evidence="2">Protein CSN12 homolog</fullName>
    </recommendedName>
</protein>
<dbReference type="GO" id="GO:0016973">
    <property type="term" value="P:poly(A)+ mRNA export from nucleus"/>
    <property type="evidence" value="ECO:0007669"/>
    <property type="project" value="TreeGrafter"/>
</dbReference>
<dbReference type="SMART" id="SM00753">
    <property type="entry name" value="PAM"/>
    <property type="match status" value="1"/>
</dbReference>
<dbReference type="OrthoDB" id="10252687at2759"/>
<dbReference type="GO" id="GO:0070390">
    <property type="term" value="C:transcription export complex 2"/>
    <property type="evidence" value="ECO:0007669"/>
    <property type="project" value="TreeGrafter"/>
</dbReference>
<dbReference type="PROSITE" id="PS50250">
    <property type="entry name" value="PCI"/>
    <property type="match status" value="1"/>
</dbReference>
<gene>
    <name evidence="4" type="ORF">BC936DRAFT_149653</name>
</gene>
<dbReference type="GO" id="GO:0003690">
    <property type="term" value="F:double-stranded DNA binding"/>
    <property type="evidence" value="ECO:0007669"/>
    <property type="project" value="InterPro"/>
</dbReference>
<dbReference type="PANTHER" id="PTHR12732">
    <property type="entry name" value="UNCHARACTERIZED PROTEASOME COMPONENT REGION PCI-CONTAINING"/>
    <property type="match status" value="1"/>
</dbReference>
<accession>A0A433D0F4</accession>
<dbReference type="GO" id="GO:0000973">
    <property type="term" value="P:post-transcriptional tethering of RNA polymerase II gene DNA at nuclear periphery"/>
    <property type="evidence" value="ECO:0007669"/>
    <property type="project" value="TreeGrafter"/>
</dbReference>
<keyword evidence="5" id="KW-1185">Reference proteome</keyword>
<dbReference type="FunFam" id="1.10.10.10:FF:000146">
    <property type="entry name" value="PCI domain-containing protein 2 homolog"/>
    <property type="match status" value="1"/>
</dbReference>
<evidence type="ECO:0000313" key="5">
    <source>
        <dbReference type="Proteomes" id="UP000268093"/>
    </source>
</evidence>
<reference evidence="4 5" key="1">
    <citation type="journal article" date="2018" name="New Phytol.">
        <title>Phylogenomics of Endogonaceae and evolution of mycorrhizas within Mucoromycota.</title>
        <authorList>
            <person name="Chang Y."/>
            <person name="Desiro A."/>
            <person name="Na H."/>
            <person name="Sandor L."/>
            <person name="Lipzen A."/>
            <person name="Clum A."/>
            <person name="Barry K."/>
            <person name="Grigoriev I.V."/>
            <person name="Martin F.M."/>
            <person name="Stajich J.E."/>
            <person name="Smith M.E."/>
            <person name="Bonito G."/>
            <person name="Spatafora J.W."/>
        </authorList>
    </citation>
    <scope>NUCLEOTIDE SEQUENCE [LARGE SCALE GENOMIC DNA]</scope>
    <source>
        <strain evidence="4 5">GMNB39</strain>
    </source>
</reference>
<evidence type="ECO:0000256" key="1">
    <source>
        <dbReference type="ARBA" id="ARBA00025771"/>
    </source>
</evidence>
<dbReference type="InterPro" id="IPR000717">
    <property type="entry name" value="PCI_dom"/>
</dbReference>
<dbReference type="InterPro" id="IPR045114">
    <property type="entry name" value="Csn12-like"/>
</dbReference>
<feature type="domain" description="PCI" evidence="3">
    <location>
        <begin position="210"/>
        <end position="393"/>
    </location>
</feature>